<evidence type="ECO:0000256" key="4">
    <source>
        <dbReference type="ARBA" id="ARBA00022989"/>
    </source>
</evidence>
<dbReference type="GO" id="GO:0016020">
    <property type="term" value="C:membrane"/>
    <property type="evidence" value="ECO:0007669"/>
    <property type="project" value="UniProtKB-SubCell"/>
</dbReference>
<keyword evidence="3 6" id="KW-0812">Transmembrane</keyword>
<comment type="caution">
    <text evidence="8">The sequence shown here is derived from an EMBL/GenBank/DDBJ whole genome shotgun (WGS) entry which is preliminary data.</text>
</comment>
<sequence length="288" mass="32084">MLYIVLSVLCSVSVAALLKLTKKFQIPVEPIVTLNYITALLLSYYLFAPDIQKFSASEIPWHIYIPLVVLLPTVFIFLGMSVKNIGIVKTDIAQRLSLFISILAAYFIFNENIGVLKLSGLAVGFSAIFLTLHKKNKNTSKSNNWLYPCIVFIGFGVIDVFFKKVAQQQQIPFTTSLFYIFSGALSISLLISLFYIIKKSYKLNRKTLYAGILLGLLNFGNIYFYLQAHKSLSQNPSTVFASMNFGVIVLGSLVGVVLFKEKLSKINYIGISLALIAVALITLSQLYV</sequence>
<evidence type="ECO:0000256" key="1">
    <source>
        <dbReference type="ARBA" id="ARBA00004141"/>
    </source>
</evidence>
<dbReference type="eggNOG" id="COG0697">
    <property type="taxonomic scope" value="Bacteria"/>
</dbReference>
<dbReference type="InterPro" id="IPR000620">
    <property type="entry name" value="EamA_dom"/>
</dbReference>
<evidence type="ECO:0000259" key="7">
    <source>
        <dbReference type="Pfam" id="PF00892"/>
    </source>
</evidence>
<feature type="transmembrane region" description="Helical" evidence="6">
    <location>
        <begin position="238"/>
        <end position="259"/>
    </location>
</feature>
<feature type="transmembrane region" description="Helical" evidence="6">
    <location>
        <begin position="145"/>
        <end position="162"/>
    </location>
</feature>
<keyword evidence="4 6" id="KW-1133">Transmembrane helix</keyword>
<feature type="transmembrane region" description="Helical" evidence="6">
    <location>
        <begin position="115"/>
        <end position="133"/>
    </location>
</feature>
<dbReference type="STRING" id="1121899.GCA_000430025_01341"/>
<keyword evidence="9" id="KW-1185">Reference proteome</keyword>
<feature type="transmembrane region" description="Helical" evidence="6">
    <location>
        <begin position="177"/>
        <end position="196"/>
    </location>
</feature>
<dbReference type="AlphaFoldDB" id="A0A0A2MNY8"/>
<proteinExistence type="inferred from homology"/>
<evidence type="ECO:0000256" key="6">
    <source>
        <dbReference type="SAM" id="Phobius"/>
    </source>
</evidence>
<evidence type="ECO:0000256" key="2">
    <source>
        <dbReference type="ARBA" id="ARBA00007362"/>
    </source>
</evidence>
<dbReference type="EMBL" id="JRLW01000004">
    <property type="protein sequence ID" value="KGO90005.1"/>
    <property type="molecule type" value="Genomic_DNA"/>
</dbReference>
<gene>
    <name evidence="8" type="ORF">Q764_05185</name>
</gene>
<dbReference type="SUPFAM" id="SSF103481">
    <property type="entry name" value="Multidrug resistance efflux transporter EmrE"/>
    <property type="match status" value="2"/>
</dbReference>
<dbReference type="Pfam" id="PF00892">
    <property type="entry name" value="EamA"/>
    <property type="match status" value="2"/>
</dbReference>
<feature type="domain" description="EamA" evidence="7">
    <location>
        <begin position="149"/>
        <end position="282"/>
    </location>
</feature>
<dbReference type="OrthoDB" id="1524053at2"/>
<dbReference type="PANTHER" id="PTHR32322">
    <property type="entry name" value="INNER MEMBRANE TRANSPORTER"/>
    <property type="match status" value="1"/>
</dbReference>
<dbReference type="RefSeq" id="WP_026981570.1">
    <property type="nucleotide sequence ID" value="NZ_JRLW01000004.1"/>
</dbReference>
<feature type="transmembrane region" description="Helical" evidence="6">
    <location>
        <begin position="92"/>
        <end position="109"/>
    </location>
</feature>
<organism evidence="8 9">
    <name type="scientific">Flavobacterium suncheonense GH29-5 = DSM 17707</name>
    <dbReference type="NCBI Taxonomy" id="1121899"/>
    <lineage>
        <taxon>Bacteria</taxon>
        <taxon>Pseudomonadati</taxon>
        <taxon>Bacteroidota</taxon>
        <taxon>Flavobacteriia</taxon>
        <taxon>Flavobacteriales</taxon>
        <taxon>Flavobacteriaceae</taxon>
        <taxon>Flavobacterium</taxon>
    </lineage>
</organism>
<evidence type="ECO:0000256" key="3">
    <source>
        <dbReference type="ARBA" id="ARBA00022692"/>
    </source>
</evidence>
<accession>A0A0A2MNY8</accession>
<keyword evidence="5 6" id="KW-0472">Membrane</keyword>
<evidence type="ECO:0000313" key="9">
    <source>
        <dbReference type="Proteomes" id="UP000030121"/>
    </source>
</evidence>
<evidence type="ECO:0000313" key="8">
    <source>
        <dbReference type="EMBL" id="KGO90005.1"/>
    </source>
</evidence>
<dbReference type="Gene3D" id="1.10.3730.20">
    <property type="match status" value="1"/>
</dbReference>
<dbReference type="InterPro" id="IPR050638">
    <property type="entry name" value="AA-Vitamin_Transporters"/>
</dbReference>
<feature type="domain" description="EamA" evidence="7">
    <location>
        <begin position="2"/>
        <end position="132"/>
    </location>
</feature>
<dbReference type="Proteomes" id="UP000030121">
    <property type="component" value="Unassembled WGS sequence"/>
</dbReference>
<evidence type="ECO:0000256" key="5">
    <source>
        <dbReference type="ARBA" id="ARBA00023136"/>
    </source>
</evidence>
<dbReference type="PANTHER" id="PTHR32322:SF2">
    <property type="entry name" value="EAMA DOMAIN-CONTAINING PROTEIN"/>
    <property type="match status" value="1"/>
</dbReference>
<reference evidence="8 9" key="1">
    <citation type="submission" date="2013-09" db="EMBL/GenBank/DDBJ databases">
        <authorList>
            <person name="Zeng Z."/>
            <person name="Chen C."/>
        </authorList>
    </citation>
    <scope>NUCLEOTIDE SEQUENCE [LARGE SCALE GENOMIC DNA]</scope>
    <source>
        <strain evidence="8 9">GH29-5</strain>
    </source>
</reference>
<name>A0A0A2MNY8_9FLAO</name>
<protein>
    <submittedName>
        <fullName evidence="8">Transporter</fullName>
    </submittedName>
</protein>
<comment type="similarity">
    <text evidence="2">Belongs to the EamA transporter family.</text>
</comment>
<feature type="transmembrane region" description="Helical" evidence="6">
    <location>
        <begin position="208"/>
        <end position="226"/>
    </location>
</feature>
<feature type="transmembrane region" description="Helical" evidence="6">
    <location>
        <begin position="61"/>
        <end position="80"/>
    </location>
</feature>
<feature type="transmembrane region" description="Helical" evidence="6">
    <location>
        <begin position="266"/>
        <end position="287"/>
    </location>
</feature>
<comment type="subcellular location">
    <subcellularLocation>
        <location evidence="1">Membrane</location>
        <topology evidence="1">Multi-pass membrane protein</topology>
    </subcellularLocation>
</comment>
<dbReference type="InterPro" id="IPR037185">
    <property type="entry name" value="EmrE-like"/>
</dbReference>